<dbReference type="Proteomes" id="UP001345827">
    <property type="component" value="Unassembled WGS sequence"/>
</dbReference>
<dbReference type="InterPro" id="IPR036291">
    <property type="entry name" value="NAD(P)-bd_dom_sf"/>
</dbReference>
<dbReference type="InterPro" id="IPR020904">
    <property type="entry name" value="Sc_DH/Rdtase_CS"/>
</dbReference>
<evidence type="ECO:0000256" key="1">
    <source>
        <dbReference type="ARBA" id="ARBA00006484"/>
    </source>
</evidence>
<dbReference type="PRINTS" id="PR00081">
    <property type="entry name" value="GDHRDH"/>
</dbReference>
<dbReference type="SMART" id="SM00822">
    <property type="entry name" value="PKS_KR"/>
    <property type="match status" value="1"/>
</dbReference>
<dbReference type="InterPro" id="IPR057326">
    <property type="entry name" value="KR_dom"/>
</dbReference>
<dbReference type="AlphaFoldDB" id="A0AAV9Q9J1"/>
<evidence type="ECO:0000313" key="5">
    <source>
        <dbReference type="EMBL" id="KAK5535833.1"/>
    </source>
</evidence>
<dbReference type="EMBL" id="JAXLQG010000009">
    <property type="protein sequence ID" value="KAK5535833.1"/>
    <property type="molecule type" value="Genomic_DNA"/>
</dbReference>
<dbReference type="GO" id="GO:0016616">
    <property type="term" value="F:oxidoreductase activity, acting on the CH-OH group of donors, NAD or NADP as acceptor"/>
    <property type="evidence" value="ECO:0007669"/>
    <property type="project" value="UniProtKB-ARBA"/>
</dbReference>
<evidence type="ECO:0000259" key="4">
    <source>
        <dbReference type="SMART" id="SM00822"/>
    </source>
</evidence>
<proteinExistence type="inferred from homology"/>
<reference evidence="5 6" key="1">
    <citation type="submission" date="2023-06" db="EMBL/GenBank/DDBJ databases">
        <title>Black Yeasts Isolated from many extreme environments.</title>
        <authorList>
            <person name="Coleine C."/>
            <person name="Stajich J.E."/>
            <person name="Selbmann L."/>
        </authorList>
    </citation>
    <scope>NUCLEOTIDE SEQUENCE [LARGE SCALE GENOMIC DNA]</scope>
    <source>
        <strain evidence="5 6">CCFEE 5887</strain>
    </source>
</reference>
<evidence type="ECO:0000256" key="2">
    <source>
        <dbReference type="ARBA" id="ARBA00022857"/>
    </source>
</evidence>
<sequence length="266" mass="28702">MSMTYEECLASGRPSRPMPDVPSNVMEQFSMKGKTCIVTGGSRGIGYSVAEALAEAGAHVVIVSRSDGQDVVAKADSLAERCGVRAIFRRCDVADPSQVQALISEVRTEFGKIDVFVANAGLCYPDSLLDQSLDRYHEQMDVNVHGVVYCAKYVGAVFKEQGFGNFIITGSMSGQVVTVPVDHTAYNTTKAAVTHLGRSLAREWRDFARVNIVAPGWIDTDMSTCEASINEAHRMAVLGRQGIVPTPYVVPAATDQADRTQAMSKS</sequence>
<dbReference type="InterPro" id="IPR002347">
    <property type="entry name" value="SDR_fam"/>
</dbReference>
<dbReference type="PANTHER" id="PTHR43008">
    <property type="entry name" value="BENZIL REDUCTASE"/>
    <property type="match status" value="1"/>
</dbReference>
<keyword evidence="2" id="KW-0521">NADP</keyword>
<organism evidence="5 6">
    <name type="scientific">Vermiconidia calcicola</name>
    <dbReference type="NCBI Taxonomy" id="1690605"/>
    <lineage>
        <taxon>Eukaryota</taxon>
        <taxon>Fungi</taxon>
        <taxon>Dikarya</taxon>
        <taxon>Ascomycota</taxon>
        <taxon>Pezizomycotina</taxon>
        <taxon>Dothideomycetes</taxon>
        <taxon>Dothideomycetidae</taxon>
        <taxon>Mycosphaerellales</taxon>
        <taxon>Extremaceae</taxon>
        <taxon>Vermiconidia</taxon>
    </lineage>
</organism>
<evidence type="ECO:0000256" key="3">
    <source>
        <dbReference type="ARBA" id="ARBA00023002"/>
    </source>
</evidence>
<dbReference type="FunFam" id="3.40.50.720:FF:000084">
    <property type="entry name" value="Short-chain dehydrogenase reductase"/>
    <property type="match status" value="1"/>
</dbReference>
<feature type="domain" description="Ketoreductase" evidence="4">
    <location>
        <begin position="34"/>
        <end position="220"/>
    </location>
</feature>
<evidence type="ECO:0000313" key="6">
    <source>
        <dbReference type="Proteomes" id="UP001345827"/>
    </source>
</evidence>
<dbReference type="Gene3D" id="3.40.50.720">
    <property type="entry name" value="NAD(P)-binding Rossmann-like Domain"/>
    <property type="match status" value="1"/>
</dbReference>
<protein>
    <recommendedName>
        <fullName evidence="4">Ketoreductase domain-containing protein</fullName>
    </recommendedName>
</protein>
<dbReference type="SUPFAM" id="SSF51735">
    <property type="entry name" value="NAD(P)-binding Rossmann-fold domains"/>
    <property type="match status" value="1"/>
</dbReference>
<keyword evidence="3" id="KW-0560">Oxidoreductase</keyword>
<dbReference type="GO" id="GO:0050664">
    <property type="term" value="F:oxidoreductase activity, acting on NAD(P)H, oxygen as acceptor"/>
    <property type="evidence" value="ECO:0007669"/>
    <property type="project" value="TreeGrafter"/>
</dbReference>
<dbReference type="PANTHER" id="PTHR43008:SF1">
    <property type="entry name" value="NADP-DEPENDENT MANNITOL DEHYDROGENASE-RELATED"/>
    <property type="match status" value="1"/>
</dbReference>
<comment type="similarity">
    <text evidence="1">Belongs to the short-chain dehydrogenases/reductases (SDR) family.</text>
</comment>
<keyword evidence="6" id="KW-1185">Reference proteome</keyword>
<name>A0AAV9Q9J1_9PEZI</name>
<dbReference type="PROSITE" id="PS00061">
    <property type="entry name" value="ADH_SHORT"/>
    <property type="match status" value="1"/>
</dbReference>
<gene>
    <name evidence="5" type="ORF">LTR25_005735</name>
</gene>
<comment type="caution">
    <text evidence="5">The sequence shown here is derived from an EMBL/GenBank/DDBJ whole genome shotgun (WGS) entry which is preliminary data.</text>
</comment>
<dbReference type="Pfam" id="PF13561">
    <property type="entry name" value="adh_short_C2"/>
    <property type="match status" value="1"/>
</dbReference>
<accession>A0AAV9Q9J1</accession>